<evidence type="ECO:0000256" key="3">
    <source>
        <dbReference type="ARBA" id="ARBA00022448"/>
    </source>
</evidence>
<feature type="transmembrane region" description="Helical" evidence="8">
    <location>
        <begin position="165"/>
        <end position="183"/>
    </location>
</feature>
<keyword evidence="4" id="KW-1003">Cell membrane</keyword>
<dbReference type="PANTHER" id="PTHR23502">
    <property type="entry name" value="MAJOR FACILITATOR SUPERFAMILY"/>
    <property type="match status" value="1"/>
</dbReference>
<evidence type="ECO:0000256" key="2">
    <source>
        <dbReference type="ARBA" id="ARBA00006236"/>
    </source>
</evidence>
<protein>
    <recommendedName>
        <fullName evidence="8">Bcr/CflA family efflux transporter</fullName>
    </recommendedName>
</protein>
<feature type="domain" description="Major facilitator superfamily (MFS) profile" evidence="9">
    <location>
        <begin position="10"/>
        <end position="398"/>
    </location>
</feature>
<name>A0A238JD77_9RHOB</name>
<dbReference type="GO" id="GO:0042910">
    <property type="term" value="F:xenobiotic transmembrane transporter activity"/>
    <property type="evidence" value="ECO:0007669"/>
    <property type="project" value="InterPro"/>
</dbReference>
<keyword evidence="8" id="KW-0997">Cell inner membrane</keyword>
<feature type="transmembrane region" description="Helical" evidence="8">
    <location>
        <begin position="46"/>
        <end position="65"/>
    </location>
</feature>
<dbReference type="GO" id="GO:1990961">
    <property type="term" value="P:xenobiotic detoxification by transmembrane export across the plasma membrane"/>
    <property type="evidence" value="ECO:0007669"/>
    <property type="project" value="InterPro"/>
</dbReference>
<organism evidence="10 11">
    <name type="scientific">Pelagimonas phthalicica</name>
    <dbReference type="NCBI Taxonomy" id="1037362"/>
    <lineage>
        <taxon>Bacteria</taxon>
        <taxon>Pseudomonadati</taxon>
        <taxon>Pseudomonadota</taxon>
        <taxon>Alphaproteobacteria</taxon>
        <taxon>Rhodobacterales</taxon>
        <taxon>Roseobacteraceae</taxon>
        <taxon>Pelagimonas</taxon>
    </lineage>
</organism>
<dbReference type="Gene3D" id="1.20.1720.10">
    <property type="entry name" value="Multidrug resistance protein D"/>
    <property type="match status" value="1"/>
</dbReference>
<evidence type="ECO:0000256" key="4">
    <source>
        <dbReference type="ARBA" id="ARBA00022475"/>
    </source>
</evidence>
<keyword evidence="5 8" id="KW-0812">Transmembrane</keyword>
<comment type="subcellular location">
    <subcellularLocation>
        <location evidence="8">Cell inner membrane</location>
        <topology evidence="8">Multi-pass membrane protein</topology>
    </subcellularLocation>
    <subcellularLocation>
        <location evidence="1">Cell membrane</location>
        <topology evidence="1">Multi-pass membrane protein</topology>
    </subcellularLocation>
</comment>
<evidence type="ECO:0000256" key="7">
    <source>
        <dbReference type="ARBA" id="ARBA00023136"/>
    </source>
</evidence>
<dbReference type="InterPro" id="IPR004812">
    <property type="entry name" value="Efflux_drug-R_Bcr/CmlA"/>
</dbReference>
<keyword evidence="11" id="KW-1185">Reference proteome</keyword>
<dbReference type="AlphaFoldDB" id="A0A238JD77"/>
<accession>A0A238JD77</accession>
<feature type="transmembrane region" description="Helical" evidence="8">
    <location>
        <begin position="342"/>
        <end position="366"/>
    </location>
</feature>
<dbReference type="InterPro" id="IPR005829">
    <property type="entry name" value="Sugar_transporter_CS"/>
</dbReference>
<dbReference type="OrthoDB" id="9800416at2"/>
<sequence length="400" mass="43320">MRPLPKRLEIIALMAMLTATLAFSIDAMLPALPEIAAKMTPQDVNRAQFIVTSFVFGLGIGTLFAGPLSDRFGRRSLVIGGCTIYVAAAIWGSQAQTLESLLVARVIQGIGAAGPRVATMAILRDLYSGRDMARTISFVMIIFTLVPAIAPLVGTYLIHWGGWPAVFWAFAVFALICSLWFSIRMPETLPVENRRPFTLGAIWSATVEMYRHPVVLWSIVTQGFCFGVLFSMISTVQPIYDGVFGRGVEFPYWFGGIVLVAGMSGFVNAALVMRLGMRKLIVTMLWVQVTASSVMLALTLSGLSGETAFYVFVAWQTLVFFQIGLTLGNLNAIALEPMGHVAGLATSIMGSIATVVAVLLAALVTLNFDNSILPLVVGILSYCAIAILCMRIMARAEQRM</sequence>
<evidence type="ECO:0000313" key="11">
    <source>
        <dbReference type="Proteomes" id="UP000225972"/>
    </source>
</evidence>
<reference evidence="11" key="1">
    <citation type="submission" date="2017-05" db="EMBL/GenBank/DDBJ databases">
        <authorList>
            <person name="Rodrigo-Torres L."/>
            <person name="Arahal R. D."/>
            <person name="Lucena T."/>
        </authorList>
    </citation>
    <scope>NUCLEOTIDE SEQUENCE [LARGE SCALE GENOMIC DNA]</scope>
    <source>
        <strain evidence="11">CECT 8649</strain>
    </source>
</reference>
<dbReference type="SUPFAM" id="SSF103473">
    <property type="entry name" value="MFS general substrate transporter"/>
    <property type="match status" value="1"/>
</dbReference>
<dbReference type="RefSeq" id="WP_099245650.1">
    <property type="nucleotide sequence ID" value="NZ_FXXP01000002.1"/>
</dbReference>
<comment type="caution">
    <text evidence="8">Lacks conserved residue(s) required for the propagation of feature annotation.</text>
</comment>
<keyword evidence="7 8" id="KW-0472">Membrane</keyword>
<gene>
    <name evidence="10" type="primary">bcr_1</name>
    <name evidence="10" type="ORF">TRP8649_02485</name>
</gene>
<dbReference type="Proteomes" id="UP000225972">
    <property type="component" value="Unassembled WGS sequence"/>
</dbReference>
<proteinExistence type="inferred from homology"/>
<dbReference type="PANTHER" id="PTHR23502:SF132">
    <property type="entry name" value="POLYAMINE TRANSPORTER 2-RELATED"/>
    <property type="match status" value="1"/>
</dbReference>
<feature type="transmembrane region" description="Helical" evidence="8">
    <location>
        <begin position="77"/>
        <end position="96"/>
    </location>
</feature>
<dbReference type="Pfam" id="PF07690">
    <property type="entry name" value="MFS_1"/>
    <property type="match status" value="1"/>
</dbReference>
<dbReference type="CDD" id="cd17320">
    <property type="entry name" value="MFS_MdfA_MDR_like"/>
    <property type="match status" value="1"/>
</dbReference>
<dbReference type="InterPro" id="IPR020846">
    <property type="entry name" value="MFS_dom"/>
</dbReference>
<feature type="transmembrane region" description="Helical" evidence="8">
    <location>
        <begin position="214"/>
        <end position="240"/>
    </location>
</feature>
<dbReference type="EMBL" id="FXXP01000002">
    <property type="protein sequence ID" value="SMX28365.1"/>
    <property type="molecule type" value="Genomic_DNA"/>
</dbReference>
<dbReference type="InterPro" id="IPR011701">
    <property type="entry name" value="MFS"/>
</dbReference>
<feature type="transmembrane region" description="Helical" evidence="8">
    <location>
        <begin position="252"/>
        <end position="273"/>
    </location>
</feature>
<evidence type="ECO:0000256" key="6">
    <source>
        <dbReference type="ARBA" id="ARBA00022989"/>
    </source>
</evidence>
<dbReference type="NCBIfam" id="TIGR00710">
    <property type="entry name" value="efflux_Bcr_CflA"/>
    <property type="match status" value="1"/>
</dbReference>
<dbReference type="PROSITE" id="PS00216">
    <property type="entry name" value="SUGAR_TRANSPORT_1"/>
    <property type="match status" value="1"/>
</dbReference>
<keyword evidence="3 8" id="KW-0813">Transport</keyword>
<feature type="transmembrane region" description="Helical" evidence="8">
    <location>
        <begin position="372"/>
        <end position="394"/>
    </location>
</feature>
<feature type="transmembrane region" description="Helical" evidence="8">
    <location>
        <begin position="102"/>
        <end position="123"/>
    </location>
</feature>
<feature type="transmembrane region" description="Helical" evidence="8">
    <location>
        <begin position="309"/>
        <end position="330"/>
    </location>
</feature>
<dbReference type="GO" id="GO:0005886">
    <property type="term" value="C:plasma membrane"/>
    <property type="evidence" value="ECO:0007669"/>
    <property type="project" value="UniProtKB-SubCell"/>
</dbReference>
<evidence type="ECO:0000256" key="5">
    <source>
        <dbReference type="ARBA" id="ARBA00022692"/>
    </source>
</evidence>
<evidence type="ECO:0000313" key="10">
    <source>
        <dbReference type="EMBL" id="SMX28365.1"/>
    </source>
</evidence>
<keyword evidence="6 8" id="KW-1133">Transmembrane helix</keyword>
<feature type="transmembrane region" description="Helical" evidence="8">
    <location>
        <begin position="280"/>
        <end position="303"/>
    </location>
</feature>
<feature type="transmembrane region" description="Helical" evidence="8">
    <location>
        <begin position="135"/>
        <end position="159"/>
    </location>
</feature>
<evidence type="ECO:0000259" key="9">
    <source>
        <dbReference type="PROSITE" id="PS50850"/>
    </source>
</evidence>
<dbReference type="InterPro" id="IPR036259">
    <property type="entry name" value="MFS_trans_sf"/>
</dbReference>
<evidence type="ECO:0000256" key="8">
    <source>
        <dbReference type="RuleBase" id="RU365088"/>
    </source>
</evidence>
<dbReference type="PROSITE" id="PS50850">
    <property type="entry name" value="MFS"/>
    <property type="match status" value="1"/>
</dbReference>
<comment type="similarity">
    <text evidence="2 8">Belongs to the major facilitator superfamily. Bcr/CmlA family.</text>
</comment>
<evidence type="ECO:0000256" key="1">
    <source>
        <dbReference type="ARBA" id="ARBA00004651"/>
    </source>
</evidence>